<keyword evidence="1" id="KW-1133">Transmembrane helix</keyword>
<keyword evidence="3" id="KW-0503">Monooxygenase</keyword>
<proteinExistence type="predicted"/>
<evidence type="ECO:0000313" key="3">
    <source>
        <dbReference type="EMBL" id="KAK7054758.1"/>
    </source>
</evidence>
<name>A0AAW0DTD6_9AGAR</name>
<dbReference type="EMBL" id="JAYKXP010000008">
    <property type="protein sequence ID" value="KAK7054758.1"/>
    <property type="molecule type" value="Genomic_DNA"/>
</dbReference>
<keyword evidence="4" id="KW-1185">Reference proteome</keyword>
<keyword evidence="3" id="KW-0560">Oxidoreductase</keyword>
<dbReference type="Proteomes" id="UP001383192">
    <property type="component" value="Unassembled WGS sequence"/>
</dbReference>
<sequence>MLPIFPTSVTSSLVLKYGMGLFRQGCPDMKGKLSRKLENCGQKLKDRAPGVGGSIGRKRMKWMTQLCNQWDMSDFTQLDESMMQDLLDEGWEKECVPSVEALGGKRLSTTALAKSGGASAFASSSLLPASVGFVTGAALAFTFMSLSRRT</sequence>
<gene>
    <name evidence="3" type="primary">FMO1_1</name>
    <name evidence="3" type="ORF">VNI00_003221</name>
</gene>
<comment type="caution">
    <text evidence="3">The sequence shown here is derived from an EMBL/GenBank/DDBJ whole genome shotgun (WGS) entry which is preliminary data.</text>
</comment>
<reference evidence="3 4" key="1">
    <citation type="submission" date="2024-01" db="EMBL/GenBank/DDBJ databases">
        <title>A draft genome for a cacao thread blight-causing isolate of Paramarasmius palmivorus.</title>
        <authorList>
            <person name="Baruah I.K."/>
            <person name="Bukari Y."/>
            <person name="Amoako-Attah I."/>
            <person name="Meinhardt L.W."/>
            <person name="Bailey B.A."/>
            <person name="Cohen S.P."/>
        </authorList>
    </citation>
    <scope>NUCLEOTIDE SEQUENCE [LARGE SCALE GENOMIC DNA]</scope>
    <source>
        <strain evidence="3 4">GH-12</strain>
    </source>
</reference>
<evidence type="ECO:0000256" key="1">
    <source>
        <dbReference type="SAM" id="Phobius"/>
    </source>
</evidence>
<keyword evidence="1" id="KW-0812">Transmembrane</keyword>
<evidence type="ECO:0000313" key="4">
    <source>
        <dbReference type="Proteomes" id="UP001383192"/>
    </source>
</evidence>
<feature type="domain" description="Siroheme biosynthesis protein Met8 C-terminal" evidence="2">
    <location>
        <begin position="42"/>
        <end position="97"/>
    </location>
</feature>
<organism evidence="3 4">
    <name type="scientific">Paramarasmius palmivorus</name>
    <dbReference type="NCBI Taxonomy" id="297713"/>
    <lineage>
        <taxon>Eukaryota</taxon>
        <taxon>Fungi</taxon>
        <taxon>Dikarya</taxon>
        <taxon>Basidiomycota</taxon>
        <taxon>Agaricomycotina</taxon>
        <taxon>Agaricomycetes</taxon>
        <taxon>Agaricomycetidae</taxon>
        <taxon>Agaricales</taxon>
        <taxon>Marasmiineae</taxon>
        <taxon>Marasmiaceae</taxon>
        <taxon>Paramarasmius</taxon>
    </lineage>
</organism>
<keyword evidence="1" id="KW-0472">Membrane</keyword>
<dbReference type="GO" id="GO:0004497">
    <property type="term" value="F:monooxygenase activity"/>
    <property type="evidence" value="ECO:0007669"/>
    <property type="project" value="UniProtKB-KW"/>
</dbReference>
<accession>A0AAW0DTD6</accession>
<evidence type="ECO:0000259" key="2">
    <source>
        <dbReference type="Pfam" id="PF14823"/>
    </source>
</evidence>
<dbReference type="InterPro" id="IPR028162">
    <property type="entry name" value="Met8_C"/>
</dbReference>
<dbReference type="AlphaFoldDB" id="A0AAW0DTD6"/>
<dbReference type="Pfam" id="PF14823">
    <property type="entry name" value="Sirohm_synth_C"/>
    <property type="match status" value="1"/>
</dbReference>
<feature type="transmembrane region" description="Helical" evidence="1">
    <location>
        <begin position="126"/>
        <end position="146"/>
    </location>
</feature>
<protein>
    <submittedName>
        <fullName evidence="3">Monooxygenase</fullName>
    </submittedName>
</protein>